<keyword evidence="3" id="KW-0378">Hydrolase</keyword>
<evidence type="ECO:0000256" key="1">
    <source>
        <dbReference type="SAM" id="MobiDB-lite"/>
    </source>
</evidence>
<evidence type="ECO:0000313" key="3">
    <source>
        <dbReference type="EMBL" id="NEE03417.1"/>
    </source>
</evidence>
<dbReference type="GO" id="GO:0035312">
    <property type="term" value="F:5'-3' DNA exonuclease activity"/>
    <property type="evidence" value="ECO:0007669"/>
    <property type="project" value="TreeGrafter"/>
</dbReference>
<accession>A0A6L9SEA6</accession>
<reference evidence="3 4" key="1">
    <citation type="submission" date="2020-02" db="EMBL/GenBank/DDBJ databases">
        <authorList>
            <person name="Li X.-J."/>
            <person name="Han X.-M."/>
        </authorList>
    </citation>
    <scope>NUCLEOTIDE SEQUENCE [LARGE SCALE GENOMIC DNA]</scope>
    <source>
        <strain evidence="3 4">CCTCC AB 2017055</strain>
    </source>
</reference>
<proteinExistence type="predicted"/>
<dbReference type="PANTHER" id="PTHR42924">
    <property type="entry name" value="EXONUCLEASE"/>
    <property type="match status" value="1"/>
</dbReference>
<dbReference type="InterPro" id="IPR016195">
    <property type="entry name" value="Pol/histidinol_Pase-like"/>
</dbReference>
<evidence type="ECO:0000313" key="4">
    <source>
        <dbReference type="Proteomes" id="UP000475214"/>
    </source>
</evidence>
<organism evidence="3 4">
    <name type="scientific">Phytoactinopolyspora halotolerans</name>
    <dbReference type="NCBI Taxonomy" id="1981512"/>
    <lineage>
        <taxon>Bacteria</taxon>
        <taxon>Bacillati</taxon>
        <taxon>Actinomycetota</taxon>
        <taxon>Actinomycetes</taxon>
        <taxon>Jiangellales</taxon>
        <taxon>Jiangellaceae</taxon>
        <taxon>Phytoactinopolyspora</taxon>
    </lineage>
</organism>
<dbReference type="PANTHER" id="PTHR42924:SF3">
    <property type="entry name" value="POLYMERASE_HISTIDINOL PHOSPHATASE N-TERMINAL DOMAIN-CONTAINING PROTEIN"/>
    <property type="match status" value="1"/>
</dbReference>
<feature type="region of interest" description="Disordered" evidence="1">
    <location>
        <begin position="115"/>
        <end position="135"/>
    </location>
</feature>
<evidence type="ECO:0000259" key="2">
    <source>
        <dbReference type="SMART" id="SM00481"/>
    </source>
</evidence>
<gene>
    <name evidence="3" type="ORF">G1H10_24935</name>
</gene>
<dbReference type="InterPro" id="IPR003141">
    <property type="entry name" value="Pol/His_phosphatase_N"/>
</dbReference>
<comment type="caution">
    <text evidence="3">The sequence shown here is derived from an EMBL/GenBank/DDBJ whole genome shotgun (WGS) entry which is preliminary data.</text>
</comment>
<dbReference type="Gene3D" id="3.20.20.140">
    <property type="entry name" value="Metal-dependent hydrolases"/>
    <property type="match status" value="1"/>
</dbReference>
<dbReference type="Proteomes" id="UP000475214">
    <property type="component" value="Unassembled WGS sequence"/>
</dbReference>
<dbReference type="NCBIfam" id="NF038032">
    <property type="entry name" value="CehA_McbA_metalo"/>
    <property type="match status" value="1"/>
</dbReference>
<keyword evidence="4" id="KW-1185">Reference proteome</keyword>
<name>A0A6L9SEA6_9ACTN</name>
<protein>
    <submittedName>
        <fullName evidence="3">CehA/McbA family metallohydrolase</fullName>
    </submittedName>
</protein>
<dbReference type="GO" id="GO:0004534">
    <property type="term" value="F:5'-3' RNA exonuclease activity"/>
    <property type="evidence" value="ECO:0007669"/>
    <property type="project" value="TreeGrafter"/>
</dbReference>
<dbReference type="SUPFAM" id="SSF89550">
    <property type="entry name" value="PHP domain-like"/>
    <property type="match status" value="1"/>
</dbReference>
<feature type="domain" description="Polymerase/histidinol phosphatase N-terminal" evidence="2">
    <location>
        <begin position="147"/>
        <end position="212"/>
    </location>
</feature>
<dbReference type="InterPro" id="IPR052018">
    <property type="entry name" value="PHP_domain"/>
</dbReference>
<sequence>METAMRVERKLTPYDRATSPYLEVPFEVRPGTPSVEVRLAYDRARGVVDLGCLGAAGFRGWSGGARSRFVIAADSATPGYLPGELEPGVWSVVLGLHRVPADGADVVVEIDVPATGPAEMEPAPPPAPQRPPRRPLPADAGLTWVACDFHAHTLHSDGSLGRAQLAALAAEVGLDVLAVTDHNTVSHHDGLGKIGAGYGVTLVPGQEVTTDRGHANAFGEIPWVDFRKPPQTWVSHVAEHGGLLSINHPLAADCAWHHVLTQHPPLAEIWHWTWLDTRWSGPLAWWNAWGWDTIPIGGSDFHSPEQGRALGVPVTWVAVEWSPSDGVTPPFELVLDGLRAGRTAVAQRRDAPVLLRVDDEFVALGADGTVLVDVEGRRRVVRGEVARFPAAPGPHRLETPDAAVVAITG</sequence>
<dbReference type="EMBL" id="JAAGOA010000022">
    <property type="protein sequence ID" value="NEE03417.1"/>
    <property type="molecule type" value="Genomic_DNA"/>
</dbReference>
<dbReference type="AlphaFoldDB" id="A0A6L9SEA6"/>
<dbReference type="SMART" id="SM00481">
    <property type="entry name" value="POLIIIAc"/>
    <property type="match status" value="1"/>
</dbReference>